<dbReference type="PROSITE" id="PS50181">
    <property type="entry name" value="FBOX"/>
    <property type="match status" value="1"/>
</dbReference>
<evidence type="ECO:0000313" key="2">
    <source>
        <dbReference type="EMBL" id="KAK6352227.1"/>
    </source>
</evidence>
<proteinExistence type="predicted"/>
<keyword evidence="3" id="KW-1185">Reference proteome</keyword>
<dbReference type="Proteomes" id="UP001373714">
    <property type="component" value="Unassembled WGS sequence"/>
</dbReference>
<dbReference type="AlphaFoldDB" id="A0AAV9V0I4"/>
<name>A0AAV9V0I4_9PEZI</name>
<organism evidence="2 3">
    <name type="scientific">Orbilia blumenaviensis</name>
    <dbReference type="NCBI Taxonomy" id="1796055"/>
    <lineage>
        <taxon>Eukaryota</taxon>
        <taxon>Fungi</taxon>
        <taxon>Dikarya</taxon>
        <taxon>Ascomycota</taxon>
        <taxon>Pezizomycotina</taxon>
        <taxon>Orbiliomycetes</taxon>
        <taxon>Orbiliales</taxon>
        <taxon>Orbiliaceae</taxon>
        <taxon>Orbilia</taxon>
    </lineage>
</organism>
<dbReference type="EMBL" id="JAVHNS010000006">
    <property type="protein sequence ID" value="KAK6352227.1"/>
    <property type="molecule type" value="Genomic_DNA"/>
</dbReference>
<feature type="domain" description="F-box" evidence="1">
    <location>
        <begin position="1"/>
        <end position="45"/>
    </location>
</feature>
<sequence length="554" mass="64330">MGLTSLPVEILIQIASSLRVSDLSSLLKCNRKLRIVCIPLLYRHVELRLYGQQRILMGKVFPLSLLKSESPEYFTGTRSLAIIGCDHYSGTDRDDDEDFLLMIDRERPVAVPLQHFVERIPNGNLWSFEFKVDFPIIADLFIGVLATQPNLVNLYISFENTTQGVRKERVFSVNLPSLKRLKLVEIYRQSDVWILNRILETATNLVEIDLSWDLDYPDVNRSTHQGTFTRILHHRPKILKVANIDMTPQLLEASGLAEELHLRDVTFPRDRNQLNLGYNNPHAVISLKNLLITTIPPMMGYFQKEILDRLLPGLEELHVTVNHLDRDGETEVRESIPIPLENVLRHAETLKYLSLFEKTSEGNFFIDSGPVCEAELKIFQHCGLEEFATTINFYCHERTPGYWKTFEMSPVDVNYAHYAQLHKLYIIPDMISLNDQIDSDQGDFSELNPRNIFSYQMASMVLTNIGFYTETKPNLRYLVVGTGNAYRGQKVFLISWDEHIPPYRKREKQRRTRYLFTLSPPYEIQDFREQGVKFRCFEGTKFTSGEDRKWATVW</sequence>
<evidence type="ECO:0000313" key="3">
    <source>
        <dbReference type="Proteomes" id="UP001373714"/>
    </source>
</evidence>
<evidence type="ECO:0000259" key="1">
    <source>
        <dbReference type="PROSITE" id="PS50181"/>
    </source>
</evidence>
<reference evidence="2 3" key="1">
    <citation type="submission" date="2019-10" db="EMBL/GenBank/DDBJ databases">
        <authorList>
            <person name="Palmer J.M."/>
        </authorList>
    </citation>
    <scope>NUCLEOTIDE SEQUENCE [LARGE SCALE GENOMIC DNA]</scope>
    <source>
        <strain evidence="2 3">TWF730</strain>
    </source>
</reference>
<gene>
    <name evidence="2" type="ORF">TWF730_009057</name>
</gene>
<accession>A0AAV9V0I4</accession>
<dbReference type="InterPro" id="IPR001810">
    <property type="entry name" value="F-box_dom"/>
</dbReference>
<comment type="caution">
    <text evidence="2">The sequence shown here is derived from an EMBL/GenBank/DDBJ whole genome shotgun (WGS) entry which is preliminary data.</text>
</comment>
<protein>
    <recommendedName>
        <fullName evidence="1">F-box domain-containing protein</fullName>
    </recommendedName>
</protein>